<evidence type="ECO:0000256" key="1">
    <source>
        <dbReference type="ARBA" id="ARBA00008857"/>
    </source>
</evidence>
<evidence type="ECO:0000259" key="7">
    <source>
        <dbReference type="PROSITE" id="PS51898"/>
    </source>
</evidence>
<evidence type="ECO:0000313" key="10">
    <source>
        <dbReference type="Proteomes" id="UP000834611"/>
    </source>
</evidence>
<dbReference type="GO" id="GO:0003677">
    <property type="term" value="F:DNA binding"/>
    <property type="evidence" value="ECO:0007669"/>
    <property type="project" value="UniProtKB-UniRule"/>
</dbReference>
<evidence type="ECO:0000256" key="4">
    <source>
        <dbReference type="ARBA" id="ARBA00023172"/>
    </source>
</evidence>
<comment type="similarity">
    <text evidence="1">Belongs to the 'phage' integrase family.</text>
</comment>
<feature type="domain" description="Core-binding (CB)" evidence="8">
    <location>
        <begin position="27"/>
        <end position="112"/>
    </location>
</feature>
<dbReference type="Gene3D" id="1.10.150.130">
    <property type="match status" value="1"/>
</dbReference>
<proteinExistence type="inferred from homology"/>
<dbReference type="InterPro" id="IPR011010">
    <property type="entry name" value="DNA_brk_join_enz"/>
</dbReference>
<dbReference type="GO" id="GO:0006310">
    <property type="term" value="P:DNA recombination"/>
    <property type="evidence" value="ECO:0007669"/>
    <property type="project" value="UniProtKB-KW"/>
</dbReference>
<accession>A0A9N8D2M8</accession>
<feature type="domain" description="Tyr recombinase" evidence="7">
    <location>
        <begin position="152"/>
        <end position="343"/>
    </location>
</feature>
<evidence type="ECO:0000256" key="5">
    <source>
        <dbReference type="PROSITE-ProRule" id="PRU01248"/>
    </source>
</evidence>
<dbReference type="Pfam" id="PF00589">
    <property type="entry name" value="Phage_integrase"/>
    <property type="match status" value="1"/>
</dbReference>
<reference evidence="9" key="1">
    <citation type="submission" date="2020-05" db="EMBL/GenBank/DDBJ databases">
        <authorList>
            <person name="Delgado-Blas J."/>
        </authorList>
    </citation>
    <scope>NUCLEOTIDE SEQUENCE</scope>
    <source>
        <strain evidence="9">BB1453</strain>
    </source>
</reference>
<name>A0A9N8D2M8_PRORE</name>
<keyword evidence="2" id="KW-0229">DNA integration</keyword>
<dbReference type="GO" id="GO:0015074">
    <property type="term" value="P:DNA integration"/>
    <property type="evidence" value="ECO:0007669"/>
    <property type="project" value="UniProtKB-KW"/>
</dbReference>
<sequence>MTVPILSLSNNKGHRMRKKEDQTDTATQWEYLLERYFYEKRLKPDTEYTYRKIVRLLRHYFSQTEQRTITPDNLTRDDLLRWRRHELNVKKVSERTWNTKVRHLQALYNMWCKRHWVSQHENPCFECQVIPGTKRKKCLSESQLRTVYRMMEQFKRLEAETSSERAAYRTCALYPTRFWLAVLETLRLTGMRLNQLIHVRMMDIDFECSEINLIREGSKSHREYPVVLMDELKPLLKALTNELSLRGVPHDVPLFNVHLLSNRVSDCKKPISNMTIRAFFRRLSAECGFAVSSHRFRHTLGSTLMRSPHRNLELTKSMLGHRSLSSTMEYIGQDTVQIKAILEHELRNYLKMGLGGEHDRLLSGVKK</sequence>
<dbReference type="InterPro" id="IPR050090">
    <property type="entry name" value="Tyrosine_recombinase_XerCD"/>
</dbReference>
<dbReference type="CDD" id="cd00397">
    <property type="entry name" value="DNA_BRE_C"/>
    <property type="match status" value="1"/>
</dbReference>
<evidence type="ECO:0000256" key="6">
    <source>
        <dbReference type="SAM" id="MobiDB-lite"/>
    </source>
</evidence>
<evidence type="ECO:0000313" key="9">
    <source>
        <dbReference type="EMBL" id="CAB5689453.1"/>
    </source>
</evidence>
<keyword evidence="4" id="KW-0233">DNA recombination</keyword>
<keyword evidence="3 5" id="KW-0238">DNA-binding</keyword>
<dbReference type="InterPro" id="IPR010998">
    <property type="entry name" value="Integrase_recombinase_N"/>
</dbReference>
<dbReference type="PANTHER" id="PTHR30349">
    <property type="entry name" value="PHAGE INTEGRASE-RELATED"/>
    <property type="match status" value="1"/>
</dbReference>
<dbReference type="Proteomes" id="UP000834611">
    <property type="component" value="Unassembled WGS sequence"/>
</dbReference>
<dbReference type="InterPro" id="IPR013762">
    <property type="entry name" value="Integrase-like_cat_sf"/>
</dbReference>
<organism evidence="9 10">
    <name type="scientific">Providencia rettgeri</name>
    <dbReference type="NCBI Taxonomy" id="587"/>
    <lineage>
        <taxon>Bacteria</taxon>
        <taxon>Pseudomonadati</taxon>
        <taxon>Pseudomonadota</taxon>
        <taxon>Gammaproteobacteria</taxon>
        <taxon>Enterobacterales</taxon>
        <taxon>Morganellaceae</taxon>
        <taxon>Providencia</taxon>
    </lineage>
</organism>
<evidence type="ECO:0000256" key="2">
    <source>
        <dbReference type="ARBA" id="ARBA00022908"/>
    </source>
</evidence>
<dbReference type="SUPFAM" id="SSF56349">
    <property type="entry name" value="DNA breaking-rejoining enzymes"/>
    <property type="match status" value="1"/>
</dbReference>
<dbReference type="PROSITE" id="PS51900">
    <property type="entry name" value="CB"/>
    <property type="match status" value="1"/>
</dbReference>
<dbReference type="Gene3D" id="1.10.443.10">
    <property type="entry name" value="Intergrase catalytic core"/>
    <property type="match status" value="1"/>
</dbReference>
<evidence type="ECO:0000259" key="8">
    <source>
        <dbReference type="PROSITE" id="PS51900"/>
    </source>
</evidence>
<dbReference type="EMBL" id="CAHPSF010000003">
    <property type="protein sequence ID" value="CAB5689453.1"/>
    <property type="molecule type" value="Genomic_DNA"/>
</dbReference>
<gene>
    <name evidence="9" type="ORF">GHA_01807</name>
</gene>
<feature type="region of interest" description="Disordered" evidence="6">
    <location>
        <begin position="1"/>
        <end position="21"/>
    </location>
</feature>
<dbReference type="PROSITE" id="PS51898">
    <property type="entry name" value="TYR_RECOMBINASE"/>
    <property type="match status" value="1"/>
</dbReference>
<dbReference type="InterPro" id="IPR002104">
    <property type="entry name" value="Integrase_catalytic"/>
</dbReference>
<dbReference type="PANTHER" id="PTHR30349:SF41">
    <property type="entry name" value="INTEGRASE_RECOMBINASE PROTEIN MJ0367-RELATED"/>
    <property type="match status" value="1"/>
</dbReference>
<evidence type="ECO:0000256" key="3">
    <source>
        <dbReference type="ARBA" id="ARBA00023125"/>
    </source>
</evidence>
<dbReference type="InterPro" id="IPR044068">
    <property type="entry name" value="CB"/>
</dbReference>
<protein>
    <submittedName>
        <fullName evidence="9">Site-specific tyrosine recombinase XerC</fullName>
    </submittedName>
</protein>
<dbReference type="AlphaFoldDB" id="A0A9N8D2M8"/>
<comment type="caution">
    <text evidence="9">The sequence shown here is derived from an EMBL/GenBank/DDBJ whole genome shotgun (WGS) entry which is preliminary data.</text>
</comment>